<name>A0A7H1N3Z4_9PROT</name>
<dbReference type="AlphaFoldDB" id="A0A7H1N3Z4"/>
<keyword evidence="3" id="KW-1185">Reference proteome</keyword>
<evidence type="ECO:0000313" key="3">
    <source>
        <dbReference type="Proteomes" id="UP000516369"/>
    </source>
</evidence>
<accession>A0A7H1N3Z4</accession>
<organism evidence="2 3">
    <name type="scientific">Defluviicoccus vanus</name>
    <dbReference type="NCBI Taxonomy" id="111831"/>
    <lineage>
        <taxon>Bacteria</taxon>
        <taxon>Pseudomonadati</taxon>
        <taxon>Pseudomonadota</taxon>
        <taxon>Alphaproteobacteria</taxon>
        <taxon>Rhodospirillales</taxon>
        <taxon>Rhodospirillaceae</taxon>
        <taxon>Defluviicoccus</taxon>
    </lineage>
</organism>
<feature type="region of interest" description="Disordered" evidence="1">
    <location>
        <begin position="19"/>
        <end position="40"/>
    </location>
</feature>
<dbReference type="EMBL" id="CP053923">
    <property type="protein sequence ID" value="QNT70430.1"/>
    <property type="molecule type" value="Genomic_DNA"/>
</dbReference>
<sequence length="71" mass="7416">MDHDIDDFASAPTLFDDACLAGGGGGGSGDSGQFPDAPTPQQVAEYLGQNPDFFVQRSELLRKMTPAAALE</sequence>
<proteinExistence type="predicted"/>
<reference evidence="2 3" key="1">
    <citation type="submission" date="2020-05" db="EMBL/GenBank/DDBJ databases">
        <title>Complete closed genome sequence of Defluviicoccus vanus.</title>
        <authorList>
            <person name="Bessarab I."/>
            <person name="Arumugam K."/>
            <person name="Maszenan A.M."/>
            <person name="Seviour R.J."/>
            <person name="Williams R.B."/>
        </authorList>
    </citation>
    <scope>NUCLEOTIDE SEQUENCE [LARGE SCALE GENOMIC DNA]</scope>
    <source>
        <strain evidence="2 3">Ben 114</strain>
    </source>
</reference>
<dbReference type="KEGG" id="dvn:HQ394_15225"/>
<evidence type="ECO:0000313" key="2">
    <source>
        <dbReference type="EMBL" id="QNT70430.1"/>
    </source>
</evidence>
<protein>
    <recommendedName>
        <fullName evidence="4">DUF484 family protein</fullName>
    </recommendedName>
</protein>
<gene>
    <name evidence="2" type="ORF">HQ394_15225</name>
</gene>
<feature type="compositionally biased region" description="Gly residues" evidence="1">
    <location>
        <begin position="21"/>
        <end position="30"/>
    </location>
</feature>
<dbReference type="RefSeq" id="WP_190260909.1">
    <property type="nucleotide sequence ID" value="NZ_CP053923.1"/>
</dbReference>
<evidence type="ECO:0008006" key="4">
    <source>
        <dbReference type="Google" id="ProtNLM"/>
    </source>
</evidence>
<evidence type="ECO:0000256" key="1">
    <source>
        <dbReference type="SAM" id="MobiDB-lite"/>
    </source>
</evidence>
<dbReference type="Proteomes" id="UP000516369">
    <property type="component" value="Chromosome"/>
</dbReference>